<feature type="domain" description="Histidine kinase" evidence="8">
    <location>
        <begin position="469"/>
        <end position="683"/>
    </location>
</feature>
<evidence type="ECO:0000256" key="4">
    <source>
        <dbReference type="ARBA" id="ARBA00022553"/>
    </source>
</evidence>
<feature type="compositionally biased region" description="Polar residues" evidence="7">
    <location>
        <begin position="661"/>
        <end position="676"/>
    </location>
</feature>
<comment type="caution">
    <text evidence="9">The sequence shown here is derived from an EMBL/GenBank/DDBJ whole genome shotgun (WGS) entry which is preliminary data.</text>
</comment>
<dbReference type="SUPFAM" id="SSF47384">
    <property type="entry name" value="Homodimeric domain of signal transducing histidine kinase"/>
    <property type="match status" value="1"/>
</dbReference>
<feature type="region of interest" description="Disordered" evidence="7">
    <location>
        <begin position="661"/>
        <end position="748"/>
    </location>
</feature>
<dbReference type="InterPro" id="IPR029016">
    <property type="entry name" value="GAF-like_dom_sf"/>
</dbReference>
<dbReference type="InterPro" id="IPR036890">
    <property type="entry name" value="HATPase_C_sf"/>
</dbReference>
<keyword evidence="6" id="KW-0902">Two-component regulatory system</keyword>
<dbReference type="PRINTS" id="PR00344">
    <property type="entry name" value="BCTRLSENSOR"/>
</dbReference>
<dbReference type="SUPFAM" id="SSF55785">
    <property type="entry name" value="PYP-like sensor domain (PAS domain)"/>
    <property type="match status" value="1"/>
</dbReference>
<protein>
    <recommendedName>
        <fullName evidence="3">histidine kinase</fullName>
        <ecNumber evidence="3">2.7.13.3</ecNumber>
    </recommendedName>
</protein>
<keyword evidence="5" id="KW-0808">Transferase</keyword>
<dbReference type="Gene3D" id="3.30.565.10">
    <property type="entry name" value="Histidine kinase-like ATPase, C-terminal domain"/>
    <property type="match status" value="1"/>
</dbReference>
<evidence type="ECO:0000256" key="7">
    <source>
        <dbReference type="SAM" id="MobiDB-lite"/>
    </source>
</evidence>
<evidence type="ECO:0000256" key="1">
    <source>
        <dbReference type="ARBA" id="ARBA00000085"/>
    </source>
</evidence>
<dbReference type="SMART" id="SM00387">
    <property type="entry name" value="HATPase_c"/>
    <property type="match status" value="1"/>
</dbReference>
<evidence type="ECO:0000313" key="9">
    <source>
        <dbReference type="EMBL" id="GIM70622.1"/>
    </source>
</evidence>
<name>A0A919SFF0_9ACTN</name>
<dbReference type="Gene3D" id="3.30.450.20">
    <property type="entry name" value="PAS domain"/>
    <property type="match status" value="1"/>
</dbReference>
<feature type="compositionally biased region" description="Pro residues" evidence="7">
    <location>
        <begin position="699"/>
        <end position="719"/>
    </location>
</feature>
<dbReference type="InterPro" id="IPR013656">
    <property type="entry name" value="PAS_4"/>
</dbReference>
<dbReference type="Gene3D" id="1.10.287.130">
    <property type="match status" value="1"/>
</dbReference>
<organism evidence="9 10">
    <name type="scientific">Winogradskya consettensis</name>
    <dbReference type="NCBI Taxonomy" id="113560"/>
    <lineage>
        <taxon>Bacteria</taxon>
        <taxon>Bacillati</taxon>
        <taxon>Actinomycetota</taxon>
        <taxon>Actinomycetes</taxon>
        <taxon>Micromonosporales</taxon>
        <taxon>Micromonosporaceae</taxon>
        <taxon>Winogradskya</taxon>
    </lineage>
</organism>
<reference evidence="9" key="1">
    <citation type="submission" date="2021-03" db="EMBL/GenBank/DDBJ databases">
        <title>Whole genome shotgun sequence of Actinoplanes consettensis NBRC 14913.</title>
        <authorList>
            <person name="Komaki H."/>
            <person name="Tamura T."/>
        </authorList>
    </citation>
    <scope>NUCLEOTIDE SEQUENCE</scope>
    <source>
        <strain evidence="9">NBRC 14913</strain>
    </source>
</reference>
<dbReference type="PANTHER" id="PTHR43547:SF2">
    <property type="entry name" value="HYBRID SIGNAL TRANSDUCTION HISTIDINE KINASE C"/>
    <property type="match status" value="1"/>
</dbReference>
<comment type="subcellular location">
    <subcellularLocation>
        <location evidence="2">Cell membrane</location>
    </subcellularLocation>
</comment>
<comment type="catalytic activity">
    <reaction evidence="1">
        <text>ATP + protein L-histidine = ADP + protein N-phospho-L-histidine.</text>
        <dbReference type="EC" id="2.7.13.3"/>
    </reaction>
</comment>
<dbReference type="SMART" id="SM00065">
    <property type="entry name" value="GAF"/>
    <property type="match status" value="2"/>
</dbReference>
<keyword evidence="10" id="KW-1185">Reference proteome</keyword>
<sequence>MNFAPKLVGEPELGRMDLRTGGLSQAAADHLAALTAQAAQAPAAMVHLLDGEQLRLVGACGLPSQWADAPSVLVTSTLAGLVIAQGTPLVISDVTAETANTVVVPADGGRAYVGYPIRDVEGAVTGVCAVLDHQPRQWLPEHLTAVDLAAQTCTAFVIEQRSAARADDARRLLAALLDSLQTGVAACDAHGRLVFSNKANEDLNGRLPGGTDLRTWKRHPAATPPPAVAPLIRALAGERLHDTEIQVERPQQRPSMLLADAQPITNAAGDSLGAVVTLQDVTHRHSAAMLKDCELTIRRQLSGSDTSPADELLLEAIATIGRMLDWAATEFWAIDEVGNVLRRHLTWTDNHHLLPPGLPDHLDHGQGTPGRAWQSSEVTWATDLITDPDARAQVLDWGSLRSAVAVPVPIGSVTRGVLACYSAYTEHPDDVRTAVMTGIAAHIGQFLERRRGWDLTTELGHSRDEYIALVGHEIRTPLTSIESYTALMIDDPGLPADDRADMLQVVQRNTGRLHIIIDKLLDIAGLQSGHLTMDIHRTDLTTIVQNAAARHAATGITFDVTLPGETILWGDPHRLNQVIDELFTNAAAWADHGSRITATVTTDGPITQLTVANTGQIIPAAERERLFQRFFRTQHAITNAVPGTGLGLSLARTIIEQHGGTITATTDDNPPGTTITVRIPTDRTTHRQTTTTTTATGKRPPPPPPPPLSPADKQPSPPSPHHRAPTGRPSLAQPSLAQPSLASGRPYWQEADLAEYHPAVIVAGPGEPSSSGHR</sequence>
<dbReference type="InterPro" id="IPR035965">
    <property type="entry name" value="PAS-like_dom_sf"/>
</dbReference>
<dbReference type="EMBL" id="BOQP01000008">
    <property type="protein sequence ID" value="GIM70622.1"/>
    <property type="molecule type" value="Genomic_DNA"/>
</dbReference>
<dbReference type="GO" id="GO:0000155">
    <property type="term" value="F:phosphorelay sensor kinase activity"/>
    <property type="evidence" value="ECO:0007669"/>
    <property type="project" value="InterPro"/>
</dbReference>
<keyword evidence="4" id="KW-0597">Phosphoprotein</keyword>
<dbReference type="Pfam" id="PF13185">
    <property type="entry name" value="GAF_2"/>
    <property type="match status" value="1"/>
</dbReference>
<dbReference type="InterPro" id="IPR004358">
    <property type="entry name" value="Sig_transdc_His_kin-like_C"/>
</dbReference>
<accession>A0A919SFF0</accession>
<dbReference type="RefSeq" id="WP_212997013.1">
    <property type="nucleotide sequence ID" value="NZ_BAAATW010000003.1"/>
</dbReference>
<dbReference type="GO" id="GO:0005886">
    <property type="term" value="C:plasma membrane"/>
    <property type="evidence" value="ECO:0007669"/>
    <property type="project" value="UniProtKB-SubCell"/>
</dbReference>
<dbReference type="InterPro" id="IPR003018">
    <property type="entry name" value="GAF"/>
</dbReference>
<dbReference type="PANTHER" id="PTHR43547">
    <property type="entry name" value="TWO-COMPONENT HISTIDINE KINASE"/>
    <property type="match status" value="1"/>
</dbReference>
<dbReference type="InterPro" id="IPR003661">
    <property type="entry name" value="HisK_dim/P_dom"/>
</dbReference>
<dbReference type="Pfam" id="PF08448">
    <property type="entry name" value="PAS_4"/>
    <property type="match status" value="1"/>
</dbReference>
<proteinExistence type="predicted"/>
<dbReference type="Gene3D" id="3.30.450.40">
    <property type="match status" value="2"/>
</dbReference>
<dbReference type="Pfam" id="PF00512">
    <property type="entry name" value="HisKA"/>
    <property type="match status" value="1"/>
</dbReference>
<evidence type="ECO:0000256" key="5">
    <source>
        <dbReference type="ARBA" id="ARBA00022777"/>
    </source>
</evidence>
<evidence type="ECO:0000313" key="10">
    <source>
        <dbReference type="Proteomes" id="UP000680865"/>
    </source>
</evidence>
<dbReference type="InterPro" id="IPR003594">
    <property type="entry name" value="HATPase_dom"/>
</dbReference>
<evidence type="ECO:0000256" key="6">
    <source>
        <dbReference type="ARBA" id="ARBA00023012"/>
    </source>
</evidence>
<dbReference type="Pfam" id="PF02518">
    <property type="entry name" value="HATPase_c"/>
    <property type="match status" value="1"/>
</dbReference>
<dbReference type="SUPFAM" id="SSF55874">
    <property type="entry name" value="ATPase domain of HSP90 chaperone/DNA topoisomerase II/histidine kinase"/>
    <property type="match status" value="1"/>
</dbReference>
<dbReference type="InterPro" id="IPR036097">
    <property type="entry name" value="HisK_dim/P_sf"/>
</dbReference>
<evidence type="ECO:0000256" key="2">
    <source>
        <dbReference type="ARBA" id="ARBA00004236"/>
    </source>
</evidence>
<evidence type="ECO:0000259" key="8">
    <source>
        <dbReference type="PROSITE" id="PS50109"/>
    </source>
</evidence>
<dbReference type="InterPro" id="IPR005467">
    <property type="entry name" value="His_kinase_dom"/>
</dbReference>
<feature type="compositionally biased region" description="Polar residues" evidence="7">
    <location>
        <begin position="732"/>
        <end position="741"/>
    </location>
</feature>
<dbReference type="Proteomes" id="UP000680865">
    <property type="component" value="Unassembled WGS sequence"/>
</dbReference>
<dbReference type="CDD" id="cd00075">
    <property type="entry name" value="HATPase"/>
    <property type="match status" value="1"/>
</dbReference>
<dbReference type="CDD" id="cd00082">
    <property type="entry name" value="HisKA"/>
    <property type="match status" value="1"/>
</dbReference>
<dbReference type="SMART" id="SM00388">
    <property type="entry name" value="HisKA"/>
    <property type="match status" value="1"/>
</dbReference>
<evidence type="ECO:0000256" key="3">
    <source>
        <dbReference type="ARBA" id="ARBA00012438"/>
    </source>
</evidence>
<dbReference type="AlphaFoldDB" id="A0A919SFF0"/>
<dbReference type="SUPFAM" id="SSF55781">
    <property type="entry name" value="GAF domain-like"/>
    <property type="match status" value="2"/>
</dbReference>
<gene>
    <name evidence="9" type="ORF">Aco04nite_21260</name>
</gene>
<dbReference type="EC" id="2.7.13.3" evidence="3"/>
<dbReference type="PROSITE" id="PS50109">
    <property type="entry name" value="HIS_KIN"/>
    <property type="match status" value="1"/>
</dbReference>
<feature type="compositionally biased region" description="Low complexity" evidence="7">
    <location>
        <begin position="687"/>
        <end position="698"/>
    </location>
</feature>
<keyword evidence="5" id="KW-0418">Kinase</keyword>